<reference evidence="2 3" key="2">
    <citation type="submission" date="2017-09" db="EMBL/GenBank/DDBJ databases">
        <title>Tripartite evolution among Lactobacillus johnsonii, Lactobacillus taiwanensis, Lactobacillus reuteri and their rodent host.</title>
        <authorList>
            <person name="Wang T."/>
            <person name="Knowles S."/>
            <person name="Cheng C."/>
        </authorList>
    </citation>
    <scope>NUCLEOTIDE SEQUENCE [LARGE SCALE GENOMIC DNA]</scope>
    <source>
        <strain evidence="2 3">114h</strain>
    </source>
</reference>
<organism evidence="2 3">
    <name type="scientific">Limosilactobacillus reuteri</name>
    <name type="common">Lactobacillus reuteri</name>
    <dbReference type="NCBI Taxonomy" id="1598"/>
    <lineage>
        <taxon>Bacteria</taxon>
        <taxon>Bacillati</taxon>
        <taxon>Bacillota</taxon>
        <taxon>Bacilli</taxon>
        <taxon>Lactobacillales</taxon>
        <taxon>Lactobacillaceae</taxon>
        <taxon>Limosilactobacillus</taxon>
    </lineage>
</organism>
<dbReference type="NCBIfam" id="TIGR01538">
    <property type="entry name" value="portal_SPP1"/>
    <property type="match status" value="1"/>
</dbReference>
<evidence type="ECO:0000313" key="2">
    <source>
        <dbReference type="EMBL" id="OYS70502.1"/>
    </source>
</evidence>
<proteinExistence type="predicted"/>
<gene>
    <name evidence="2" type="ORF">CBF96_02055</name>
</gene>
<accession>A0A256SUI0</accession>
<evidence type="ECO:0000313" key="3">
    <source>
        <dbReference type="Proteomes" id="UP000215747"/>
    </source>
</evidence>
<comment type="caution">
    <text evidence="2">The sequence shown here is derived from an EMBL/GenBank/DDBJ whole genome shotgun (WGS) entry which is preliminary data.</text>
</comment>
<dbReference type="Pfam" id="PF05133">
    <property type="entry name" value="SPP1_portal"/>
    <property type="match status" value="1"/>
</dbReference>
<dbReference type="EMBL" id="NGPL01000015">
    <property type="protein sequence ID" value="OYS70502.1"/>
    <property type="molecule type" value="Genomic_DNA"/>
</dbReference>
<dbReference type="RefSeq" id="WP_094536652.1">
    <property type="nucleotide sequence ID" value="NZ_NGPL01000015.1"/>
</dbReference>
<protein>
    <submittedName>
        <fullName evidence="2">Phage portal protein</fullName>
    </submittedName>
</protein>
<feature type="region of interest" description="Disordered" evidence="1">
    <location>
        <begin position="505"/>
        <end position="554"/>
    </location>
</feature>
<dbReference type="Proteomes" id="UP000215747">
    <property type="component" value="Unassembled WGS sequence"/>
</dbReference>
<sequence length="554" mass="63567">MQNTIPQQHRFDLEANREYQVPVSYFNTIKDYPMQLYETAYKFIRHHIDREVPRLKELMRYYYADTKIKKWAGSPNPDNAHNRVSTGFARYITNIRVGYFMGNDIQYKIATDNDSMKSLSERLDDLLTHYNDNANTPYIDEMLKKDLSIMGRAYDLVYVNEGETTLNLAKIDPTTCFVVYDDSIKAKPLFAVRYYQTGVLDELLRENYEIYTDSMIYRYHSDGGLPETNSPVNNVVFDGQEPLFFERVPLTEYKNNEERLGDWEPEIDQMDALDKAISTMANFQEDFNDAAMVATGRFANKTKPVYAKDKQGNVQMGKDGKPVVLVPPRPIIDPKHHMFYLEPYIARTGLSEGQRTVVTPTLQYITKQYDSAGWSTYTNFLINEIHKYTNTPNVNDPNFASNASGVAMSYKLWGSDQERKVQEALYKRGLRSRISSCIAYWNKINALPGENDVSVVADMVKPNFDPNLPKNDQETAQLIQTLAGIPGLESMKSLREIAQKITNVPANDEKQRIDDEKQEELKEEDDFKQGRTGIGNIFATGEPAEVENKPKGDN</sequence>
<dbReference type="InterPro" id="IPR006428">
    <property type="entry name" value="Portal_SPP1-type"/>
</dbReference>
<feature type="compositionally biased region" description="Acidic residues" evidence="1">
    <location>
        <begin position="516"/>
        <end position="526"/>
    </location>
</feature>
<name>A0A256SUI0_LIMRT</name>
<dbReference type="InterPro" id="IPR021145">
    <property type="entry name" value="Portal_protein_SPP1_Gp6-like"/>
</dbReference>
<reference evidence="3" key="1">
    <citation type="submission" date="2017-05" db="EMBL/GenBank/DDBJ databases">
        <authorList>
            <person name="Lin X.B."/>
            <person name="Stothard P."/>
            <person name="Tasseva G."/>
            <person name="Walter J."/>
        </authorList>
    </citation>
    <scope>NUCLEOTIDE SEQUENCE [LARGE SCALE GENOMIC DNA]</scope>
    <source>
        <strain evidence="3">114h</strain>
    </source>
</reference>
<evidence type="ECO:0000256" key="1">
    <source>
        <dbReference type="SAM" id="MobiDB-lite"/>
    </source>
</evidence>
<dbReference type="AlphaFoldDB" id="A0A256SUI0"/>